<gene>
    <name evidence="1" type="ORF">FHP29_14125</name>
</gene>
<dbReference type="Gene3D" id="1.10.1270.10">
    <property type="entry name" value="TrpR-like"/>
    <property type="match status" value="1"/>
</dbReference>
<dbReference type="Proteomes" id="UP000313231">
    <property type="component" value="Unassembled WGS sequence"/>
</dbReference>
<accession>A0A5C4VRA1</accession>
<protein>
    <submittedName>
        <fullName evidence="1">Uncharacterized protein</fullName>
    </submittedName>
</protein>
<dbReference type="EMBL" id="VDMP01000025">
    <property type="protein sequence ID" value="TNM38397.1"/>
    <property type="molecule type" value="Genomic_DNA"/>
</dbReference>
<dbReference type="SUPFAM" id="SSF48295">
    <property type="entry name" value="TrpR-like"/>
    <property type="match status" value="1"/>
</dbReference>
<name>A0A5C4VRA1_9ACTN</name>
<organism evidence="1 2">
    <name type="scientific">Nocardioides albidus</name>
    <dbReference type="NCBI Taxonomy" id="1517589"/>
    <lineage>
        <taxon>Bacteria</taxon>
        <taxon>Bacillati</taxon>
        <taxon>Actinomycetota</taxon>
        <taxon>Actinomycetes</taxon>
        <taxon>Propionibacteriales</taxon>
        <taxon>Nocardioidaceae</taxon>
        <taxon>Nocardioides</taxon>
    </lineage>
</organism>
<keyword evidence="2" id="KW-1185">Reference proteome</keyword>
<evidence type="ECO:0000313" key="2">
    <source>
        <dbReference type="Proteomes" id="UP000313231"/>
    </source>
</evidence>
<dbReference type="RefSeq" id="WP_139623511.1">
    <property type="nucleotide sequence ID" value="NZ_VDMP01000025.1"/>
</dbReference>
<dbReference type="InterPro" id="IPR038116">
    <property type="entry name" value="TrpR-like_sf"/>
</dbReference>
<reference evidence="1 2" key="1">
    <citation type="journal article" date="2016" name="Int. J. Syst. Evol. Microbiol.">
        <title>Nocardioides albidus sp. nov., an actinobacterium isolated from garden soil.</title>
        <authorList>
            <person name="Singh H."/>
            <person name="Du J."/>
            <person name="Trinh H."/>
            <person name="Won K."/>
            <person name="Yang J.E."/>
            <person name="Yin C."/>
            <person name="Kook M."/>
            <person name="Yi T.H."/>
        </authorList>
    </citation>
    <scope>NUCLEOTIDE SEQUENCE [LARGE SCALE GENOMIC DNA]</scope>
    <source>
        <strain evidence="1 2">CCTCC AB 2015297</strain>
    </source>
</reference>
<dbReference type="OrthoDB" id="9846408at2"/>
<dbReference type="InterPro" id="IPR010921">
    <property type="entry name" value="Trp_repressor/repl_initiator"/>
</dbReference>
<dbReference type="AlphaFoldDB" id="A0A5C4VRA1"/>
<dbReference type="GO" id="GO:0043565">
    <property type="term" value="F:sequence-specific DNA binding"/>
    <property type="evidence" value="ECO:0007669"/>
    <property type="project" value="InterPro"/>
</dbReference>
<comment type="caution">
    <text evidence="1">The sequence shown here is derived from an EMBL/GenBank/DDBJ whole genome shotgun (WGS) entry which is preliminary data.</text>
</comment>
<evidence type="ECO:0000313" key="1">
    <source>
        <dbReference type="EMBL" id="TNM38397.1"/>
    </source>
</evidence>
<proteinExistence type="predicted"/>
<sequence length="185" mass="20542">MRKVAVVARTRKPVPDTLKSEAVRIRAKRELAELEQARFVAKALAEGASQESVAEVLGVSQATVSRLSSRVKTKPASLRPTVAEVVNRAAAKEISHARMLRELQNLRVAYVKPERFPDSDWALLRRAVQEGLLTRADARKVAEDTARRFVARVTGSMELEDQAIQEPAVAQMLRETTDRMVSSLV</sequence>